<dbReference type="Gene3D" id="3.40.109.10">
    <property type="entry name" value="NADH Oxidase"/>
    <property type="match status" value="1"/>
</dbReference>
<dbReference type="InterPro" id="IPR000415">
    <property type="entry name" value="Nitroreductase-like"/>
</dbReference>
<proteinExistence type="predicted"/>
<sequence length="264" mass="28557">MTTSLSGISAHVWSTEEKRILVAAARQASKGWIGASWTLSFHEDSLDLYERPVNKHWPRDRGGRARLIACGAVLADLECAVRVLGWAPWSDLTSDALGFDRVARLKSVRRIRPTAADFARFAALSGRCTKPPPSVMAAWGRTVGKGCEAEGVRSRLLRPSQVRDLPRVGGQIIRKVTSDDSWVAFLVGTATEAREQLVRAGLVAQRLVLAAAEYGLVGNAFTEPFGTPSVRGTLAGISRAVGFPQTVVVVEEPREKPVRKGSTS</sequence>
<dbReference type="Proteomes" id="UP000215563">
    <property type="component" value="Unassembled WGS sequence"/>
</dbReference>
<dbReference type="OrthoDB" id="3628559at2"/>
<organism evidence="1 2">
    <name type="scientific">Amycolatopsis alba DSM 44262</name>
    <dbReference type="NCBI Taxonomy" id="1125972"/>
    <lineage>
        <taxon>Bacteria</taxon>
        <taxon>Bacillati</taxon>
        <taxon>Actinomycetota</taxon>
        <taxon>Actinomycetes</taxon>
        <taxon>Pseudonocardiales</taxon>
        <taxon>Pseudonocardiaceae</taxon>
        <taxon>Amycolatopsis</taxon>
    </lineage>
</organism>
<accession>A0A229RUP4</accession>
<dbReference type="AlphaFoldDB" id="A0A229RUP4"/>
<keyword evidence="2" id="KW-1185">Reference proteome</keyword>
<dbReference type="GO" id="GO:0016491">
    <property type="term" value="F:oxidoreductase activity"/>
    <property type="evidence" value="ECO:0007669"/>
    <property type="project" value="InterPro"/>
</dbReference>
<gene>
    <name evidence="1" type="ORF">CFP75_15995</name>
</gene>
<dbReference type="EMBL" id="NMQU01000041">
    <property type="protein sequence ID" value="OXM50398.1"/>
    <property type="molecule type" value="Genomic_DNA"/>
</dbReference>
<evidence type="ECO:0000313" key="1">
    <source>
        <dbReference type="EMBL" id="OXM50398.1"/>
    </source>
</evidence>
<name>A0A229RUP4_AMYAL</name>
<comment type="caution">
    <text evidence="1">The sequence shown here is derived from an EMBL/GenBank/DDBJ whole genome shotgun (WGS) entry which is preliminary data.</text>
</comment>
<protein>
    <submittedName>
        <fullName evidence="1">Uncharacterized protein</fullName>
    </submittedName>
</protein>
<evidence type="ECO:0000313" key="2">
    <source>
        <dbReference type="Proteomes" id="UP000215563"/>
    </source>
</evidence>
<reference evidence="1 2" key="1">
    <citation type="submission" date="2017-07" db="EMBL/GenBank/DDBJ databases">
        <title>Amycolatopsis alba DSM 44262 Genome sequencing and assembly.</title>
        <authorList>
            <person name="Kaur N."/>
            <person name="Mayilraj S."/>
        </authorList>
    </citation>
    <scope>NUCLEOTIDE SEQUENCE [LARGE SCALE GENOMIC DNA]</scope>
    <source>
        <strain evidence="1 2">DSM 44262</strain>
    </source>
</reference>